<gene>
    <name evidence="8" type="ORF">DAPK24_013200</name>
</gene>
<dbReference type="InterPro" id="IPR035979">
    <property type="entry name" value="RBD_domain_sf"/>
</dbReference>
<evidence type="ECO:0000256" key="4">
    <source>
        <dbReference type="ARBA" id="ARBA00023242"/>
    </source>
</evidence>
<keyword evidence="2" id="KW-0677">Repeat</keyword>
<dbReference type="PANTHER" id="PTHR48039:SF5">
    <property type="entry name" value="RNA-BINDING PROTEIN 28"/>
    <property type="match status" value="1"/>
</dbReference>
<dbReference type="AlphaFoldDB" id="A0AAV5R0E4"/>
<dbReference type="SUPFAM" id="SSF54928">
    <property type="entry name" value="RNA-binding domain, RBD"/>
    <property type="match status" value="4"/>
</dbReference>
<dbReference type="SMART" id="SM00360">
    <property type="entry name" value="RRM"/>
    <property type="match status" value="4"/>
</dbReference>
<evidence type="ECO:0000256" key="2">
    <source>
        <dbReference type="ARBA" id="ARBA00022737"/>
    </source>
</evidence>
<feature type="domain" description="RRM" evidence="7">
    <location>
        <begin position="523"/>
        <end position="626"/>
    </location>
</feature>
<protein>
    <submittedName>
        <fullName evidence="8">mRNA-binding ribosome biosynthesis protein</fullName>
    </submittedName>
</protein>
<feature type="compositionally biased region" description="Acidic residues" evidence="6">
    <location>
        <begin position="260"/>
        <end position="274"/>
    </location>
</feature>
<feature type="compositionally biased region" description="Low complexity" evidence="6">
    <location>
        <begin position="689"/>
        <end position="712"/>
    </location>
</feature>
<feature type="compositionally biased region" description="Basic and acidic residues" evidence="6">
    <location>
        <begin position="275"/>
        <end position="289"/>
    </location>
</feature>
<evidence type="ECO:0000259" key="7">
    <source>
        <dbReference type="PROSITE" id="PS50102"/>
    </source>
</evidence>
<dbReference type="EMBL" id="BTGB01000001">
    <property type="protein sequence ID" value="GMM44745.1"/>
    <property type="molecule type" value="Genomic_DNA"/>
</dbReference>
<dbReference type="GO" id="GO:0005730">
    <property type="term" value="C:nucleolus"/>
    <property type="evidence" value="ECO:0007669"/>
    <property type="project" value="TreeGrafter"/>
</dbReference>
<proteinExistence type="predicted"/>
<evidence type="ECO:0000313" key="9">
    <source>
        <dbReference type="Proteomes" id="UP001378960"/>
    </source>
</evidence>
<accession>A0AAV5R0E4</accession>
<keyword evidence="4" id="KW-0539">Nucleus</keyword>
<comment type="caution">
    <text evidence="8">The sequence shown here is derived from an EMBL/GenBank/DDBJ whole genome shotgun (WGS) entry which is preliminary data.</text>
</comment>
<organism evidence="8 9">
    <name type="scientific">Pichia kluyveri</name>
    <name type="common">Yeast</name>
    <dbReference type="NCBI Taxonomy" id="36015"/>
    <lineage>
        <taxon>Eukaryota</taxon>
        <taxon>Fungi</taxon>
        <taxon>Dikarya</taxon>
        <taxon>Ascomycota</taxon>
        <taxon>Saccharomycotina</taxon>
        <taxon>Pichiomycetes</taxon>
        <taxon>Pichiales</taxon>
        <taxon>Pichiaceae</taxon>
        <taxon>Pichia</taxon>
    </lineage>
</organism>
<dbReference type="InterPro" id="IPR000504">
    <property type="entry name" value="RRM_dom"/>
</dbReference>
<feature type="compositionally biased region" description="Basic and acidic residues" evidence="6">
    <location>
        <begin position="652"/>
        <end position="677"/>
    </location>
</feature>
<sequence length="737" mass="84160">MSDTKTAAPKDDSLDRKTLFVRSIPFDVSNDQLSEFFSQFAPVKHAVIVNDGENKSRGFGFVSFTSDEDTLIALKESKKNKFHDRLLRVDVAKRRERKEGKANGASTKNTPKPEDVAMTKTARLIVRNLPWNLKDSGELVKLFKQYGPVKEAKIPKKKDGKMCGFAFVTMAKHVNAEKAVKESSGLKINGREVAVDFAVNKTHWDTIKTKQEENGESDNYDNDEDEKEEEKEENSDNSENQKETPNEQDAEDIAEKNDHDDEEDEDEEEDNINEEDAKLLEFEDIEPKQQKGKRNRQEPYSVFVRNLPYDVTEESLKAHFEKLGPVKYALPVVDKETGLPKGTAFVAFTKNTPYEECLLNAPAVSPNSVLLPDDVSPFYVYEGRIMQIVPSLDRESAARLAEKSANNRKEMLGRVPKENDKRNLYLLNEGRIGPNSKLATLLSQGDMDIRERSFNLRLEQLKKNPGLHLSMTRLAIRNLPRAMNDKSFKQLGRKAIVEFATEVKEGKRQPLSKEEIDRSTKHKHFVLEKLGITDDDDKKKVSKHGVVSQAKVINEVKGSGEYGRSRGYGFLEFRDHKNALMALRWLNAHEVTKQEIVCGLTEEQRRMAEREKTINKRRLVVEFAIENASVVKRRYDQIMKSRNSGFDPKRKRSDDDRDGKDKKFDKRSNNDNRDGNKRQKKNNGKPNKRGNMNKGPNVGNKGKESGNSNNENKSADVTMEVKQIIGKKRRQRKQGKK</sequence>
<comment type="subcellular location">
    <subcellularLocation>
        <location evidence="1">Nucleus</location>
    </subcellularLocation>
</comment>
<feature type="compositionally biased region" description="Basic residues" evidence="6">
    <location>
        <begin position="678"/>
        <end position="688"/>
    </location>
</feature>
<evidence type="ECO:0000256" key="5">
    <source>
        <dbReference type="PROSITE-ProRule" id="PRU00176"/>
    </source>
</evidence>
<feature type="region of interest" description="Disordered" evidence="6">
    <location>
        <begin position="207"/>
        <end position="297"/>
    </location>
</feature>
<dbReference type="GO" id="GO:0003729">
    <property type="term" value="F:mRNA binding"/>
    <property type="evidence" value="ECO:0007669"/>
    <property type="project" value="TreeGrafter"/>
</dbReference>
<dbReference type="PANTHER" id="PTHR48039">
    <property type="entry name" value="RNA-BINDING MOTIF PROTEIN 14B"/>
    <property type="match status" value="1"/>
</dbReference>
<dbReference type="PROSITE" id="PS50102">
    <property type="entry name" value="RRM"/>
    <property type="match status" value="4"/>
</dbReference>
<evidence type="ECO:0000256" key="6">
    <source>
        <dbReference type="SAM" id="MobiDB-lite"/>
    </source>
</evidence>
<name>A0AAV5R0E4_PICKL</name>
<dbReference type="Pfam" id="PF00076">
    <property type="entry name" value="RRM_1"/>
    <property type="match status" value="4"/>
</dbReference>
<evidence type="ECO:0000256" key="3">
    <source>
        <dbReference type="ARBA" id="ARBA00022884"/>
    </source>
</evidence>
<keyword evidence="9" id="KW-1185">Reference proteome</keyword>
<feature type="compositionally biased region" description="Acidic residues" evidence="6">
    <location>
        <begin position="214"/>
        <end position="236"/>
    </location>
</feature>
<dbReference type="InterPro" id="IPR051945">
    <property type="entry name" value="RRM_MRD1_RNA_proc_ribogen"/>
</dbReference>
<evidence type="ECO:0000313" key="8">
    <source>
        <dbReference type="EMBL" id="GMM44745.1"/>
    </source>
</evidence>
<feature type="domain" description="RRM" evidence="7">
    <location>
        <begin position="300"/>
        <end position="393"/>
    </location>
</feature>
<feature type="domain" description="RRM" evidence="7">
    <location>
        <begin position="17"/>
        <end position="94"/>
    </location>
</feature>
<dbReference type="InterPro" id="IPR012677">
    <property type="entry name" value="Nucleotide-bd_a/b_plait_sf"/>
</dbReference>
<dbReference type="Proteomes" id="UP001378960">
    <property type="component" value="Unassembled WGS sequence"/>
</dbReference>
<evidence type="ECO:0000256" key="1">
    <source>
        <dbReference type="ARBA" id="ARBA00004123"/>
    </source>
</evidence>
<feature type="domain" description="RRM" evidence="7">
    <location>
        <begin position="122"/>
        <end position="200"/>
    </location>
</feature>
<keyword evidence="3 5" id="KW-0694">RNA-binding</keyword>
<feature type="region of interest" description="Disordered" evidence="6">
    <location>
        <begin position="93"/>
        <end position="113"/>
    </location>
</feature>
<feature type="compositionally biased region" description="Basic residues" evidence="6">
    <location>
        <begin position="725"/>
        <end position="737"/>
    </location>
</feature>
<reference evidence="8 9" key="1">
    <citation type="journal article" date="2023" name="Elife">
        <title>Identification of key yeast species and microbe-microbe interactions impacting larval growth of Drosophila in the wild.</title>
        <authorList>
            <person name="Mure A."/>
            <person name="Sugiura Y."/>
            <person name="Maeda R."/>
            <person name="Honda K."/>
            <person name="Sakurai N."/>
            <person name="Takahashi Y."/>
            <person name="Watada M."/>
            <person name="Katoh T."/>
            <person name="Gotoh A."/>
            <person name="Gotoh Y."/>
            <person name="Taniguchi I."/>
            <person name="Nakamura K."/>
            <person name="Hayashi T."/>
            <person name="Katayama T."/>
            <person name="Uemura T."/>
            <person name="Hattori Y."/>
        </authorList>
    </citation>
    <scope>NUCLEOTIDE SEQUENCE [LARGE SCALE GENOMIC DNA]</scope>
    <source>
        <strain evidence="8 9">PK-24</strain>
    </source>
</reference>
<dbReference type="Gene3D" id="3.30.70.330">
    <property type="match status" value="4"/>
</dbReference>
<feature type="region of interest" description="Disordered" evidence="6">
    <location>
        <begin position="641"/>
        <end position="737"/>
    </location>
</feature>